<gene>
    <name evidence="1" type="ORF">CEXT_231471</name>
</gene>
<dbReference type="AlphaFoldDB" id="A0AAV4R9G7"/>
<dbReference type="Proteomes" id="UP001054945">
    <property type="component" value="Unassembled WGS sequence"/>
</dbReference>
<keyword evidence="2" id="KW-1185">Reference proteome</keyword>
<reference evidence="1 2" key="1">
    <citation type="submission" date="2021-06" db="EMBL/GenBank/DDBJ databases">
        <title>Caerostris extrusa draft genome.</title>
        <authorList>
            <person name="Kono N."/>
            <person name="Arakawa K."/>
        </authorList>
    </citation>
    <scope>NUCLEOTIDE SEQUENCE [LARGE SCALE GENOMIC DNA]</scope>
</reference>
<evidence type="ECO:0000313" key="1">
    <source>
        <dbReference type="EMBL" id="GIY18115.1"/>
    </source>
</evidence>
<proteinExistence type="predicted"/>
<accession>A0AAV4R9G7</accession>
<sequence length="88" mass="10349">MNIHKGFRTLSPPIPLTPFSLYKKHSVHKFTTRDSSPTSNFREPRTFRTFRVIKVKLPYLNHPVDESGLWIPPKLDYTHAPMVFKNKN</sequence>
<name>A0AAV4R9G7_CAEEX</name>
<comment type="caution">
    <text evidence="1">The sequence shown here is derived from an EMBL/GenBank/DDBJ whole genome shotgun (WGS) entry which is preliminary data.</text>
</comment>
<protein>
    <submittedName>
        <fullName evidence="1">Uncharacterized protein</fullName>
    </submittedName>
</protein>
<organism evidence="1 2">
    <name type="scientific">Caerostris extrusa</name>
    <name type="common">Bark spider</name>
    <name type="synonym">Caerostris bankana</name>
    <dbReference type="NCBI Taxonomy" id="172846"/>
    <lineage>
        <taxon>Eukaryota</taxon>
        <taxon>Metazoa</taxon>
        <taxon>Ecdysozoa</taxon>
        <taxon>Arthropoda</taxon>
        <taxon>Chelicerata</taxon>
        <taxon>Arachnida</taxon>
        <taxon>Araneae</taxon>
        <taxon>Araneomorphae</taxon>
        <taxon>Entelegynae</taxon>
        <taxon>Araneoidea</taxon>
        <taxon>Araneidae</taxon>
        <taxon>Caerostris</taxon>
    </lineage>
</organism>
<dbReference type="EMBL" id="BPLR01007577">
    <property type="protein sequence ID" value="GIY18115.1"/>
    <property type="molecule type" value="Genomic_DNA"/>
</dbReference>
<evidence type="ECO:0000313" key="2">
    <source>
        <dbReference type="Proteomes" id="UP001054945"/>
    </source>
</evidence>